<dbReference type="PROSITE" id="PS01180">
    <property type="entry name" value="CUB"/>
    <property type="match status" value="1"/>
</dbReference>
<dbReference type="Ensembl" id="ENSSOCT00000006929.1">
    <property type="protein sequence ID" value="ENSSOCP00000006761.1"/>
    <property type="gene ID" value="ENSSOCG00000005178.1"/>
</dbReference>
<dbReference type="FunFam" id="2.60.120.290:FF:000012">
    <property type="entry name" value="mannan-binding lectin serine protease 1 isoform X1"/>
    <property type="match status" value="1"/>
</dbReference>
<keyword evidence="3" id="KW-1015">Disulfide bond</keyword>
<protein>
    <recommendedName>
        <fullName evidence="5">CUB domain-containing protein</fullName>
    </recommendedName>
</protein>
<dbReference type="SMART" id="SM00042">
    <property type="entry name" value="CUB"/>
    <property type="match status" value="1"/>
</dbReference>
<dbReference type="GO" id="GO:0004252">
    <property type="term" value="F:serine-type endopeptidase activity"/>
    <property type="evidence" value="ECO:0007669"/>
    <property type="project" value="TreeGrafter"/>
</dbReference>
<evidence type="ECO:0000259" key="5">
    <source>
        <dbReference type="PROSITE" id="PS01180"/>
    </source>
</evidence>
<dbReference type="Gene3D" id="2.60.120.290">
    <property type="entry name" value="Spermadhesin, CUB domain"/>
    <property type="match status" value="1"/>
</dbReference>
<accession>A0A8D0EY84</accession>
<comment type="caution">
    <text evidence="4">Lacks conserved residue(s) required for the propagation of feature annotation.</text>
</comment>
<organism evidence="6 7">
    <name type="scientific">Strix occidentalis caurina</name>
    <name type="common">northern spotted owl</name>
    <dbReference type="NCBI Taxonomy" id="311401"/>
    <lineage>
        <taxon>Eukaryota</taxon>
        <taxon>Metazoa</taxon>
        <taxon>Chordata</taxon>
        <taxon>Craniata</taxon>
        <taxon>Vertebrata</taxon>
        <taxon>Euteleostomi</taxon>
        <taxon>Archelosauria</taxon>
        <taxon>Archosauria</taxon>
        <taxon>Dinosauria</taxon>
        <taxon>Saurischia</taxon>
        <taxon>Theropoda</taxon>
        <taxon>Coelurosauria</taxon>
        <taxon>Aves</taxon>
        <taxon>Neognathae</taxon>
        <taxon>Neoaves</taxon>
        <taxon>Telluraves</taxon>
        <taxon>Strigiformes</taxon>
        <taxon>Strigidae</taxon>
        <taxon>Strix</taxon>
    </lineage>
</organism>
<dbReference type="GO" id="GO:0045087">
    <property type="term" value="P:innate immune response"/>
    <property type="evidence" value="ECO:0007669"/>
    <property type="project" value="UniProtKB-KW"/>
</dbReference>
<dbReference type="PANTHER" id="PTHR24255">
    <property type="entry name" value="COMPLEMENT COMPONENT 1, S SUBCOMPONENT-RELATED"/>
    <property type="match status" value="1"/>
</dbReference>
<keyword evidence="7" id="KW-1185">Reference proteome</keyword>
<proteinExistence type="predicted"/>
<dbReference type="SUPFAM" id="SSF49854">
    <property type="entry name" value="Spermadhesin, CUB domain"/>
    <property type="match status" value="1"/>
</dbReference>
<evidence type="ECO:0000313" key="7">
    <source>
        <dbReference type="Proteomes" id="UP000694551"/>
    </source>
</evidence>
<evidence type="ECO:0000256" key="3">
    <source>
        <dbReference type="ARBA" id="ARBA00023157"/>
    </source>
</evidence>
<dbReference type="Pfam" id="PF00431">
    <property type="entry name" value="CUB"/>
    <property type="match status" value="1"/>
</dbReference>
<keyword evidence="2" id="KW-0391">Immunity</keyword>
<reference evidence="6" key="2">
    <citation type="submission" date="2025-09" db="UniProtKB">
        <authorList>
            <consortium name="Ensembl"/>
        </authorList>
    </citation>
    <scope>IDENTIFICATION</scope>
</reference>
<dbReference type="AlphaFoldDB" id="A0A8D0EY84"/>
<evidence type="ECO:0000256" key="1">
    <source>
        <dbReference type="ARBA" id="ARBA00022588"/>
    </source>
</evidence>
<evidence type="ECO:0000256" key="4">
    <source>
        <dbReference type="PROSITE-ProRule" id="PRU00059"/>
    </source>
</evidence>
<evidence type="ECO:0000256" key="2">
    <source>
        <dbReference type="ARBA" id="ARBA00022859"/>
    </source>
</evidence>
<dbReference type="InterPro" id="IPR000859">
    <property type="entry name" value="CUB_dom"/>
</dbReference>
<keyword evidence="1" id="KW-0399">Innate immunity</keyword>
<feature type="domain" description="CUB" evidence="5">
    <location>
        <begin position="10"/>
        <end position="132"/>
    </location>
</feature>
<dbReference type="CDD" id="cd00041">
    <property type="entry name" value="CUB"/>
    <property type="match status" value="1"/>
</dbReference>
<reference evidence="6" key="1">
    <citation type="submission" date="2025-08" db="UniProtKB">
        <authorList>
            <consortium name="Ensembl"/>
        </authorList>
    </citation>
    <scope>IDENTIFICATION</scope>
</reference>
<name>A0A8D0EY84_STROC</name>
<dbReference type="Proteomes" id="UP000694551">
    <property type="component" value="Unplaced"/>
</dbReference>
<evidence type="ECO:0000313" key="6">
    <source>
        <dbReference type="Ensembl" id="ENSSOCP00000006761.1"/>
    </source>
</evidence>
<sequence length="161" mass="18008">VWLLGYDLSCGASSSIVLQKMYGRITSPNFPNVYPNHKERIWNITVPKGYSVRIYFTHFNLELSYLCEYDYVKLSSGGRTLATLCGKDSTDTEEAPGNKTYISVDNNLMVVFRSDYSNEKPFTGFEAFYAAEGKRPAPLVDGGDMAVVGLVLHWAGVWLLV</sequence>
<dbReference type="GO" id="GO:0005615">
    <property type="term" value="C:extracellular space"/>
    <property type="evidence" value="ECO:0007669"/>
    <property type="project" value="TreeGrafter"/>
</dbReference>
<dbReference type="InterPro" id="IPR035914">
    <property type="entry name" value="Sperma_CUB_dom_sf"/>
</dbReference>
<dbReference type="PANTHER" id="PTHR24255:SF10">
    <property type="entry name" value="MANNAN-BINDING LECTIN SERINE PROTEASE 2"/>
    <property type="match status" value="1"/>
</dbReference>